<dbReference type="EMBL" id="QGLR01000014">
    <property type="protein sequence ID" value="PXZ05100.1"/>
    <property type="molecule type" value="Genomic_DNA"/>
</dbReference>
<organism evidence="7 8">
    <name type="scientific">Gilliamella apicola</name>
    <dbReference type="NCBI Taxonomy" id="1196095"/>
    <lineage>
        <taxon>Bacteria</taxon>
        <taxon>Pseudomonadati</taxon>
        <taxon>Pseudomonadota</taxon>
        <taxon>Gammaproteobacteria</taxon>
        <taxon>Orbales</taxon>
        <taxon>Orbaceae</taxon>
        <taxon>Gilliamella</taxon>
    </lineage>
</organism>
<dbReference type="STRING" id="1196095.GAPWK_0639"/>
<keyword evidence="8" id="KW-1185">Reference proteome</keyword>
<evidence type="ECO:0000256" key="2">
    <source>
        <dbReference type="ARBA" id="ARBA00022485"/>
    </source>
</evidence>
<evidence type="ECO:0000256" key="6">
    <source>
        <dbReference type="ARBA" id="ARBA00023014"/>
    </source>
</evidence>
<dbReference type="InterPro" id="IPR007197">
    <property type="entry name" value="rSAM"/>
</dbReference>
<dbReference type="GO" id="GO:0043365">
    <property type="term" value="F:[formate-C-acetyltransferase]-activating enzyme activity"/>
    <property type="evidence" value="ECO:0007669"/>
    <property type="project" value="InterPro"/>
</dbReference>
<reference evidence="7 8" key="1">
    <citation type="submission" date="2018-05" db="EMBL/GenBank/DDBJ databases">
        <title>Reference genomes for bee gut microbiota database.</title>
        <authorList>
            <person name="Ellegaard K.M."/>
        </authorList>
    </citation>
    <scope>NUCLEOTIDE SEQUENCE [LARGE SCALE GENOMIC DNA]</scope>
    <source>
        <strain evidence="7 8">ESL0182</strain>
    </source>
</reference>
<dbReference type="PANTHER" id="PTHR30352:SF2">
    <property type="entry name" value="ANAEROBIC RIBONUCLEOSIDE-TRIPHOSPHATE REDUCTASE-ACTIVATING PROTEIN"/>
    <property type="match status" value="1"/>
</dbReference>
<dbReference type="GO" id="GO:0051539">
    <property type="term" value="F:4 iron, 4 sulfur cluster binding"/>
    <property type="evidence" value="ECO:0007669"/>
    <property type="project" value="UniProtKB-KW"/>
</dbReference>
<accession>A0A2V4DWB0</accession>
<keyword evidence="2" id="KW-0004">4Fe-4S</keyword>
<dbReference type="AlphaFoldDB" id="A0A2V4DWB0"/>
<proteinExistence type="predicted"/>
<evidence type="ECO:0000256" key="4">
    <source>
        <dbReference type="ARBA" id="ARBA00022723"/>
    </source>
</evidence>
<name>A0A2V4DWB0_9GAMM</name>
<dbReference type="PANTHER" id="PTHR30352">
    <property type="entry name" value="PYRUVATE FORMATE-LYASE-ACTIVATING ENZYME"/>
    <property type="match status" value="1"/>
</dbReference>
<evidence type="ECO:0000313" key="8">
    <source>
        <dbReference type="Proteomes" id="UP000247932"/>
    </source>
</evidence>
<dbReference type="GO" id="GO:0004748">
    <property type="term" value="F:ribonucleoside-diphosphate reductase activity, thioredoxin disulfide as acceptor"/>
    <property type="evidence" value="ECO:0007669"/>
    <property type="project" value="TreeGrafter"/>
</dbReference>
<keyword evidence="6" id="KW-0411">Iron-sulfur</keyword>
<dbReference type="InterPro" id="IPR013785">
    <property type="entry name" value="Aldolase_TIM"/>
</dbReference>
<evidence type="ECO:0000256" key="1">
    <source>
        <dbReference type="ARBA" id="ARBA00001966"/>
    </source>
</evidence>
<dbReference type="SFLD" id="SFLDG01066">
    <property type="entry name" value="organic_radical-activating_enz"/>
    <property type="match status" value="1"/>
</dbReference>
<dbReference type="RefSeq" id="WP_110434449.1">
    <property type="nucleotide sequence ID" value="NZ_QGLR01000014.1"/>
</dbReference>
<dbReference type="InterPro" id="IPR058240">
    <property type="entry name" value="rSAM_sf"/>
</dbReference>
<dbReference type="SUPFAM" id="SSF102114">
    <property type="entry name" value="Radical SAM enzymes"/>
    <property type="match status" value="1"/>
</dbReference>
<evidence type="ECO:0000256" key="3">
    <source>
        <dbReference type="ARBA" id="ARBA00022691"/>
    </source>
</evidence>
<dbReference type="GO" id="GO:0046872">
    <property type="term" value="F:metal ion binding"/>
    <property type="evidence" value="ECO:0007669"/>
    <property type="project" value="UniProtKB-KW"/>
</dbReference>
<dbReference type="Gene3D" id="3.20.20.70">
    <property type="entry name" value="Aldolase class I"/>
    <property type="match status" value="1"/>
</dbReference>
<evidence type="ECO:0000256" key="5">
    <source>
        <dbReference type="ARBA" id="ARBA00023004"/>
    </source>
</evidence>
<dbReference type="SFLD" id="SFLDS00029">
    <property type="entry name" value="Radical_SAM"/>
    <property type="match status" value="1"/>
</dbReference>
<keyword evidence="3" id="KW-0949">S-adenosyl-L-methionine</keyword>
<comment type="cofactor">
    <cofactor evidence="1">
        <name>[4Fe-4S] cluster</name>
        <dbReference type="ChEBI" id="CHEBI:49883"/>
    </cofactor>
</comment>
<dbReference type="OrthoDB" id="9782387at2"/>
<dbReference type="InterPro" id="IPR012837">
    <property type="entry name" value="NrdG"/>
</dbReference>
<keyword evidence="5" id="KW-0408">Iron</keyword>
<evidence type="ECO:0000313" key="7">
    <source>
        <dbReference type="EMBL" id="PXZ05100.1"/>
    </source>
</evidence>
<dbReference type="Pfam" id="PF13353">
    <property type="entry name" value="Fer4_12"/>
    <property type="match status" value="1"/>
</dbReference>
<keyword evidence="4" id="KW-0479">Metal-binding</keyword>
<comment type="caution">
    <text evidence="7">The sequence shown here is derived from an EMBL/GenBank/DDBJ whole genome shotgun (WGS) entry which is preliminary data.</text>
</comment>
<dbReference type="InterPro" id="IPR034457">
    <property type="entry name" value="Organic_radical-activating"/>
</dbReference>
<dbReference type="SFLD" id="SFLDF00299">
    <property type="entry name" value="anaerobic_ribonucleoside-triph"/>
    <property type="match status" value="1"/>
</dbReference>
<protein>
    <submittedName>
        <fullName evidence="7">Radical SAM protein</fullName>
    </submittedName>
</protein>
<gene>
    <name evidence="7" type="ORF">DKK70_13315</name>
</gene>
<dbReference type="Proteomes" id="UP000247932">
    <property type="component" value="Unassembled WGS sequence"/>
</dbReference>
<sequence length="215" mass="24367">MVLTVGISRVHFPVTTLGPGRRLGIWFQGCSLRCEGCISVDTWATAKTFIPIDKLMMGLSTYLPLVDGITISGGEPFDQFDALLAIVTQLREKTKVDILVYTGYSIEDINDQLQQIKPYIDVLISDPFQRQSSQTLRLRGSDNQRLHCFTSQAKEKFAYYQQTVTTEDKVLDVMFDAEGVIWFAGIPRRDDFIKLETLLKRQGHQLKVTADKVKN</sequence>
<dbReference type="SFLD" id="SFLDG01063">
    <property type="entry name" value="activating_enzymes__group_1"/>
    <property type="match status" value="1"/>
</dbReference>